<proteinExistence type="predicted"/>
<organism evidence="2 3">
    <name type="scientific">Bradyrhizobium ivorense</name>
    <dbReference type="NCBI Taxonomy" id="2511166"/>
    <lineage>
        <taxon>Bacteria</taxon>
        <taxon>Pseudomonadati</taxon>
        <taxon>Pseudomonadota</taxon>
        <taxon>Alphaproteobacteria</taxon>
        <taxon>Hyphomicrobiales</taxon>
        <taxon>Nitrobacteraceae</taxon>
        <taxon>Bradyrhizobium</taxon>
    </lineage>
</organism>
<dbReference type="Proteomes" id="UP000328092">
    <property type="component" value="Unassembled WGS sequence"/>
</dbReference>
<name>A0A508ST63_9BRAD</name>
<dbReference type="AlphaFoldDB" id="A0A508ST63"/>
<dbReference type="RefSeq" id="WP_139857538.1">
    <property type="nucleotide sequence ID" value="NZ_CAADFC020000004.1"/>
</dbReference>
<comment type="caution">
    <text evidence="2">The sequence shown here is derived from an EMBL/GenBank/DDBJ whole genome shotgun (WGS) entry which is preliminary data.</text>
</comment>
<feature type="region of interest" description="Disordered" evidence="1">
    <location>
        <begin position="39"/>
        <end position="64"/>
    </location>
</feature>
<evidence type="ECO:0000313" key="2">
    <source>
        <dbReference type="EMBL" id="VIO65709.1"/>
    </source>
</evidence>
<evidence type="ECO:0000313" key="3">
    <source>
        <dbReference type="Proteomes" id="UP000328092"/>
    </source>
</evidence>
<sequence>MGTIVEFPADAATRRPSVTDAAGERVGTVLILPVVRIERTVEETGGDRGPEQGTAPGRRRRRRS</sequence>
<evidence type="ECO:0000256" key="1">
    <source>
        <dbReference type="SAM" id="MobiDB-lite"/>
    </source>
</evidence>
<gene>
    <name evidence="2" type="ORF">CI1B_08160</name>
</gene>
<keyword evidence="3" id="KW-1185">Reference proteome</keyword>
<reference evidence="2" key="1">
    <citation type="submission" date="2019-02" db="EMBL/GenBank/DDBJ databases">
        <authorList>
            <person name="Pothier F.J."/>
        </authorList>
    </citation>
    <scope>NUCLEOTIDE SEQUENCE</scope>
    <source>
        <strain evidence="2">CI-1B</strain>
    </source>
</reference>
<protein>
    <submittedName>
        <fullName evidence="2">Uncharacterized protein</fullName>
    </submittedName>
</protein>
<feature type="compositionally biased region" description="Basic and acidic residues" evidence="1">
    <location>
        <begin position="39"/>
        <end position="50"/>
    </location>
</feature>
<dbReference type="OrthoDB" id="8140862at2"/>
<dbReference type="EMBL" id="CAADFC020000004">
    <property type="protein sequence ID" value="VIO65709.1"/>
    <property type="molecule type" value="Genomic_DNA"/>
</dbReference>
<accession>A0A508ST63</accession>